<dbReference type="PANTHER" id="PTHR21686">
    <property type="entry name" value="DEOXYNUCLEOTIDYLTRANSFERASE TERMINAL-INTERACTING PROTEIN 2"/>
    <property type="match status" value="1"/>
</dbReference>
<organism evidence="5 6">
    <name type="scientific">Brettanomyces naardenensis</name>
    <name type="common">Yeast</name>
    <dbReference type="NCBI Taxonomy" id="13370"/>
    <lineage>
        <taxon>Eukaryota</taxon>
        <taxon>Fungi</taxon>
        <taxon>Dikarya</taxon>
        <taxon>Ascomycota</taxon>
        <taxon>Saccharomycotina</taxon>
        <taxon>Pichiomycetes</taxon>
        <taxon>Pichiales</taxon>
        <taxon>Pichiaceae</taxon>
        <taxon>Brettanomyces</taxon>
    </lineage>
</organism>
<name>A0A448YID6_BRENA</name>
<sequence length="233" mass="27480">MSPIEEATTSSSGEEYFSSEETPVRDNMDLEDIFSKLSKAHSKNNDKKLKSGKETYEELKREINRLPNIKDVPLTSVESEQEIRRRKHEITKIDDPIEAVLPNRGDSKITDKTVLKRKKTDEWFSMRKVELTEDLKKELSIIKYRQYLDPKRFYKKDKWEIPERFQMGTIIGGPADHFSNMSKRQRGKGFVEELLHDQDAKQWFKKTYDEIQVKRRSGGRGYYKGVVKKRRGN</sequence>
<comment type="subcellular location">
    <subcellularLocation>
        <location evidence="1">Nucleus</location>
        <location evidence="1">Nucleolus</location>
    </subcellularLocation>
</comment>
<feature type="compositionally biased region" description="Low complexity" evidence="3">
    <location>
        <begin position="8"/>
        <end position="21"/>
    </location>
</feature>
<dbReference type="PANTHER" id="PTHR21686:SF12">
    <property type="entry name" value="DEOXYNUCLEOTIDYLTRANSFERASE TERMINAL-INTERACTING PROTEIN 2"/>
    <property type="match status" value="1"/>
</dbReference>
<dbReference type="OrthoDB" id="427886at2759"/>
<dbReference type="AlphaFoldDB" id="A0A448YID6"/>
<accession>A0A448YID6</accession>
<gene>
    <name evidence="5" type="ORF">BRENAR_LOCUS1415</name>
</gene>
<reference evidence="5 6" key="1">
    <citation type="submission" date="2018-12" db="EMBL/GenBank/DDBJ databases">
        <authorList>
            <person name="Tiukova I."/>
            <person name="Dainat J."/>
        </authorList>
    </citation>
    <scope>NUCLEOTIDE SEQUENCE [LARGE SCALE GENOMIC DNA]</scope>
</reference>
<evidence type="ECO:0000256" key="2">
    <source>
        <dbReference type="ARBA" id="ARBA00023242"/>
    </source>
</evidence>
<evidence type="ECO:0000259" key="4">
    <source>
        <dbReference type="Pfam" id="PF08698"/>
    </source>
</evidence>
<protein>
    <submittedName>
        <fullName evidence="5">DEKNAAC101554</fullName>
    </submittedName>
</protein>
<evidence type="ECO:0000256" key="3">
    <source>
        <dbReference type="SAM" id="MobiDB-lite"/>
    </source>
</evidence>
<feature type="domain" description="Fcf2 pre-rRNA processing C-terminal" evidence="4">
    <location>
        <begin position="117"/>
        <end position="206"/>
    </location>
</feature>
<dbReference type="InParanoid" id="A0A448YID6"/>
<dbReference type="GO" id="GO:0006396">
    <property type="term" value="P:RNA processing"/>
    <property type="evidence" value="ECO:0007669"/>
    <property type="project" value="TreeGrafter"/>
</dbReference>
<evidence type="ECO:0000313" key="5">
    <source>
        <dbReference type="EMBL" id="VEU20680.1"/>
    </source>
</evidence>
<dbReference type="Proteomes" id="UP000290900">
    <property type="component" value="Unassembled WGS sequence"/>
</dbReference>
<proteinExistence type="predicted"/>
<dbReference type="FunCoup" id="A0A448YID6">
    <property type="interactions" value="383"/>
</dbReference>
<dbReference type="STRING" id="13370.A0A448YID6"/>
<keyword evidence="2" id="KW-0539">Nucleus</keyword>
<dbReference type="EMBL" id="CAACVR010000006">
    <property type="protein sequence ID" value="VEU20680.1"/>
    <property type="molecule type" value="Genomic_DNA"/>
</dbReference>
<keyword evidence="6" id="KW-1185">Reference proteome</keyword>
<evidence type="ECO:0000256" key="1">
    <source>
        <dbReference type="ARBA" id="ARBA00004604"/>
    </source>
</evidence>
<evidence type="ECO:0000313" key="6">
    <source>
        <dbReference type="Proteomes" id="UP000290900"/>
    </source>
</evidence>
<dbReference type="GO" id="GO:0003723">
    <property type="term" value="F:RNA binding"/>
    <property type="evidence" value="ECO:0007669"/>
    <property type="project" value="TreeGrafter"/>
</dbReference>
<feature type="region of interest" description="Disordered" evidence="3">
    <location>
        <begin position="1"/>
        <end position="27"/>
    </location>
</feature>
<dbReference type="Pfam" id="PF08698">
    <property type="entry name" value="Fcf2"/>
    <property type="match status" value="1"/>
</dbReference>
<dbReference type="InterPro" id="IPR039883">
    <property type="entry name" value="Fcf2/DNTTIP2"/>
</dbReference>
<dbReference type="GO" id="GO:0005730">
    <property type="term" value="C:nucleolus"/>
    <property type="evidence" value="ECO:0007669"/>
    <property type="project" value="UniProtKB-SubCell"/>
</dbReference>
<dbReference type="InterPro" id="IPR014810">
    <property type="entry name" value="Fcf2_C"/>
</dbReference>